<reference evidence="2 3" key="1">
    <citation type="journal article" date="2017" name="Int. J. Syst. Evol. Microbiol.">
        <title>Mucilaginibacterpsychrotolerans sp. nov., isolated from peatlands.</title>
        <authorList>
            <person name="Deng Y."/>
            <person name="Shen L."/>
            <person name="Xu B."/>
            <person name="Liu Y."/>
            <person name="Gu Z."/>
            <person name="Liu H."/>
            <person name="Zhou Y."/>
        </authorList>
    </citation>
    <scope>NUCLEOTIDE SEQUENCE [LARGE SCALE GENOMIC DNA]</scope>
    <source>
        <strain evidence="2 3">NH7-4</strain>
    </source>
</reference>
<dbReference type="EMBL" id="SOZE01000008">
    <property type="protein sequence ID" value="TFF38024.1"/>
    <property type="molecule type" value="Genomic_DNA"/>
</dbReference>
<evidence type="ECO:0000313" key="2">
    <source>
        <dbReference type="EMBL" id="TFF38024.1"/>
    </source>
</evidence>
<feature type="transmembrane region" description="Helical" evidence="1">
    <location>
        <begin position="9"/>
        <end position="27"/>
    </location>
</feature>
<dbReference type="RefSeq" id="WP_133229055.1">
    <property type="nucleotide sequence ID" value="NZ_SOZE01000008.1"/>
</dbReference>
<feature type="transmembrane region" description="Helical" evidence="1">
    <location>
        <begin position="102"/>
        <end position="122"/>
    </location>
</feature>
<name>A0A4Y8SHW2_9SPHI</name>
<accession>A0A4Y8SHW2</accession>
<comment type="caution">
    <text evidence="2">The sequence shown here is derived from an EMBL/GenBank/DDBJ whole genome shotgun (WGS) entry which is preliminary data.</text>
</comment>
<dbReference type="Proteomes" id="UP000297540">
    <property type="component" value="Unassembled WGS sequence"/>
</dbReference>
<evidence type="ECO:0000256" key="1">
    <source>
        <dbReference type="SAM" id="Phobius"/>
    </source>
</evidence>
<dbReference type="OrthoDB" id="9909912at2"/>
<keyword evidence="1" id="KW-0472">Membrane</keyword>
<dbReference type="AlphaFoldDB" id="A0A4Y8SHW2"/>
<keyword evidence="1" id="KW-1133">Transmembrane helix</keyword>
<organism evidence="2 3">
    <name type="scientific">Mucilaginibacter psychrotolerans</name>
    <dbReference type="NCBI Taxonomy" id="1524096"/>
    <lineage>
        <taxon>Bacteria</taxon>
        <taxon>Pseudomonadati</taxon>
        <taxon>Bacteroidota</taxon>
        <taxon>Sphingobacteriia</taxon>
        <taxon>Sphingobacteriales</taxon>
        <taxon>Sphingobacteriaceae</taxon>
        <taxon>Mucilaginibacter</taxon>
    </lineage>
</organism>
<gene>
    <name evidence="2" type="ORF">E2R66_10600</name>
</gene>
<keyword evidence="3" id="KW-1185">Reference proteome</keyword>
<evidence type="ECO:0000313" key="3">
    <source>
        <dbReference type="Proteomes" id="UP000297540"/>
    </source>
</evidence>
<proteinExistence type="predicted"/>
<keyword evidence="1" id="KW-0812">Transmembrane</keyword>
<feature type="transmembrane region" description="Helical" evidence="1">
    <location>
        <begin position="43"/>
        <end position="62"/>
    </location>
</feature>
<feature type="transmembrane region" description="Helical" evidence="1">
    <location>
        <begin position="69"/>
        <end position="96"/>
    </location>
</feature>
<sequence>MMFKQKRKLLVIAVYVLIMIGFALYWGNNFSKFVHYKGGAEEAAVKFSVLLSYLFFTVLVFNDVKFKGWLILLLPLALMLLSFFSAIALLFILGLGGTPRQLIWIYLVPYIIFAVLATLMAMKNKKAIA</sequence>
<protein>
    <submittedName>
        <fullName evidence="2">Uncharacterized protein</fullName>
    </submittedName>
</protein>